<name>A0A4U5NJD0_STECR</name>
<reference evidence="1 2" key="1">
    <citation type="journal article" date="2015" name="Genome Biol.">
        <title>Comparative genomics of Steinernema reveals deeply conserved gene regulatory networks.</title>
        <authorList>
            <person name="Dillman A.R."/>
            <person name="Macchietto M."/>
            <person name="Porter C.F."/>
            <person name="Rogers A."/>
            <person name="Williams B."/>
            <person name="Antoshechkin I."/>
            <person name="Lee M.M."/>
            <person name="Goodwin Z."/>
            <person name="Lu X."/>
            <person name="Lewis E.E."/>
            <person name="Goodrich-Blair H."/>
            <person name="Stock S.P."/>
            <person name="Adams B.J."/>
            <person name="Sternberg P.W."/>
            <person name="Mortazavi A."/>
        </authorList>
    </citation>
    <scope>NUCLEOTIDE SEQUENCE [LARGE SCALE GENOMIC DNA]</scope>
    <source>
        <strain evidence="1 2">ALL</strain>
    </source>
</reference>
<keyword evidence="2" id="KW-1185">Reference proteome</keyword>
<gene>
    <name evidence="1" type="ORF">L596_016516</name>
</gene>
<proteinExistence type="predicted"/>
<accession>A0A4U5NJD0</accession>
<reference evidence="1 2" key="2">
    <citation type="journal article" date="2019" name="G3 (Bethesda)">
        <title>Hybrid Assembly of the Genome of the Entomopathogenic Nematode Steinernema carpocapsae Identifies the X-Chromosome.</title>
        <authorList>
            <person name="Serra L."/>
            <person name="Macchietto M."/>
            <person name="Macias-Munoz A."/>
            <person name="McGill C.J."/>
            <person name="Rodriguez I.M."/>
            <person name="Rodriguez B."/>
            <person name="Murad R."/>
            <person name="Mortazavi A."/>
        </authorList>
    </citation>
    <scope>NUCLEOTIDE SEQUENCE [LARGE SCALE GENOMIC DNA]</scope>
    <source>
        <strain evidence="1 2">ALL</strain>
    </source>
</reference>
<evidence type="ECO:0000313" key="1">
    <source>
        <dbReference type="EMBL" id="TKR82841.1"/>
    </source>
</evidence>
<protein>
    <submittedName>
        <fullName evidence="1">Uncharacterized protein</fullName>
    </submittedName>
</protein>
<dbReference type="Proteomes" id="UP000298663">
    <property type="component" value="Unassembled WGS sequence"/>
</dbReference>
<comment type="caution">
    <text evidence="1">The sequence shown here is derived from an EMBL/GenBank/DDBJ whole genome shotgun (WGS) entry which is preliminary data.</text>
</comment>
<evidence type="ECO:0000313" key="2">
    <source>
        <dbReference type="Proteomes" id="UP000298663"/>
    </source>
</evidence>
<organism evidence="1 2">
    <name type="scientific">Steinernema carpocapsae</name>
    <name type="common">Entomopathogenic nematode</name>
    <dbReference type="NCBI Taxonomy" id="34508"/>
    <lineage>
        <taxon>Eukaryota</taxon>
        <taxon>Metazoa</taxon>
        <taxon>Ecdysozoa</taxon>
        <taxon>Nematoda</taxon>
        <taxon>Chromadorea</taxon>
        <taxon>Rhabditida</taxon>
        <taxon>Tylenchina</taxon>
        <taxon>Panagrolaimomorpha</taxon>
        <taxon>Strongyloidoidea</taxon>
        <taxon>Steinernematidae</taxon>
        <taxon>Steinernema</taxon>
    </lineage>
</organism>
<sequence length="76" mass="8751">MFTFPARSFQFPSISLSQIANYGRLPGHFVFPESEHRILRDYTTNLNHLLNTHELFLALSVPGKALIAHFTDVFLF</sequence>
<dbReference type="AlphaFoldDB" id="A0A4U5NJD0"/>
<dbReference type="EMBL" id="AZBU02000004">
    <property type="protein sequence ID" value="TKR82841.1"/>
    <property type="molecule type" value="Genomic_DNA"/>
</dbReference>